<proteinExistence type="predicted"/>
<dbReference type="Proteomes" id="UP000663843">
    <property type="component" value="Unassembled WGS sequence"/>
</dbReference>
<organism evidence="1 2">
    <name type="scientific">Rhizoctonia solani</name>
    <dbReference type="NCBI Taxonomy" id="456999"/>
    <lineage>
        <taxon>Eukaryota</taxon>
        <taxon>Fungi</taxon>
        <taxon>Dikarya</taxon>
        <taxon>Basidiomycota</taxon>
        <taxon>Agaricomycotina</taxon>
        <taxon>Agaricomycetes</taxon>
        <taxon>Cantharellales</taxon>
        <taxon>Ceratobasidiaceae</taxon>
        <taxon>Rhizoctonia</taxon>
    </lineage>
</organism>
<name>A0A8H3D331_9AGAM</name>
<comment type="caution">
    <text evidence="1">The sequence shown here is derived from an EMBL/GenBank/DDBJ whole genome shotgun (WGS) entry which is preliminary data.</text>
</comment>
<sequence>IPVSKSCKDKYCVEHDHISVQKGDTIAVPIIGSKKYGAKMLQSFGLNDGST</sequence>
<feature type="non-terminal residue" evidence="1">
    <location>
        <position position="1"/>
    </location>
</feature>
<evidence type="ECO:0000313" key="2">
    <source>
        <dbReference type="Proteomes" id="UP000663843"/>
    </source>
</evidence>
<protein>
    <submittedName>
        <fullName evidence="1">Uncharacterized protein</fullName>
    </submittedName>
</protein>
<dbReference type="AlphaFoldDB" id="A0A8H3D331"/>
<reference evidence="1" key="1">
    <citation type="submission" date="2021-01" db="EMBL/GenBank/DDBJ databases">
        <authorList>
            <person name="Kaushik A."/>
        </authorList>
    </citation>
    <scope>NUCLEOTIDE SEQUENCE</scope>
    <source>
        <strain evidence="1">AG2-2IIIB</strain>
    </source>
</reference>
<accession>A0A8H3D331</accession>
<gene>
    <name evidence="1" type="ORF">RDB_LOCUS148775</name>
</gene>
<evidence type="ECO:0000313" key="1">
    <source>
        <dbReference type="EMBL" id="CAE6508301.1"/>
    </source>
</evidence>
<dbReference type="EMBL" id="CAJMWT010005668">
    <property type="protein sequence ID" value="CAE6508301.1"/>
    <property type="molecule type" value="Genomic_DNA"/>
</dbReference>